<dbReference type="SUPFAM" id="SSF52172">
    <property type="entry name" value="CheY-like"/>
    <property type="match status" value="1"/>
</dbReference>
<dbReference type="CDD" id="cd01949">
    <property type="entry name" value="GGDEF"/>
    <property type="match status" value="1"/>
</dbReference>
<dbReference type="OrthoDB" id="9813903at2"/>
<evidence type="ECO:0000259" key="7">
    <source>
        <dbReference type="PROSITE" id="PS50887"/>
    </source>
</evidence>
<dbReference type="SMART" id="SM00052">
    <property type="entry name" value="EAL"/>
    <property type="match status" value="1"/>
</dbReference>
<dbReference type="Pfam" id="PF00563">
    <property type="entry name" value="EAL"/>
    <property type="match status" value="1"/>
</dbReference>
<dbReference type="GO" id="GO:0071111">
    <property type="term" value="F:cyclic-guanylate-specific phosphodiesterase activity"/>
    <property type="evidence" value="ECO:0007669"/>
    <property type="project" value="UniProtKB-EC"/>
</dbReference>
<dbReference type="InterPro" id="IPR000160">
    <property type="entry name" value="GGDEF_dom"/>
</dbReference>
<evidence type="ECO:0000313" key="8">
    <source>
        <dbReference type="EMBL" id="GBL45276.1"/>
    </source>
</evidence>
<dbReference type="SUPFAM" id="SSF55073">
    <property type="entry name" value="Nucleotide cyclase"/>
    <property type="match status" value="1"/>
</dbReference>
<dbReference type="InterPro" id="IPR011006">
    <property type="entry name" value="CheY-like_superfamily"/>
</dbReference>
<dbReference type="PROSITE" id="PS50113">
    <property type="entry name" value="PAC"/>
    <property type="match status" value="1"/>
</dbReference>
<feature type="domain" description="PAS" evidence="4">
    <location>
        <begin position="155"/>
        <end position="200"/>
    </location>
</feature>
<sequence length="730" mass="82429">MLAELKKRIIDGQVHEVFSVPRILVVDDEPLLRDSLRDILLQNGYEASAARNGRDALVQIARQHFDAILLDLFMPDIHGTEVLDFIAKRGLDTPVIVVSGDDSVDSVINALRGGAQDFLRKPYQPDEMLKRVGNVIQRRRLELENRSVLQQMEQSEKWHRFLVNSSPDFIYTLDCEGRFTFVNDRVESLLGYKHDELLGQHYTAVVFDDDFNQAQYVFNERRTGKRASRYVELRLKCKECSRSNGAEGRILVVELNAIGMYEQPDNKFASRYLGTYGVAKDISERKKAEETIHYQAYHDLLTGLPNRVLFKDRLNLAIAQARRSSEMFAVMCLDMDHFKVVNDTLGHVVGDELLLAVTARLHGCLREGDTLARMGGDEFCLLLPQISGIEVVGSIAEKVTVALSKPFHIDHRELFATVSIGVSLYPADGETGDSLIKHADIALYHAKTCGRDNCQLFHMGMNVPLSNRLSLENDLRHALERNQLVAYYQPQVDLKRGHIVGFECLIRWQHPVRGLISPAEFIPLAEETGMITAIGKWMLDTACQQLKVWKTRELPPVRLAINISPRQMEQPDFVEHILNALHQHGLDQGMLEVEITENLIMKDVERTVEKLKQLSASGIKIAIDDFGTGYSSLNYLKKFPIHTIKIDQSFIADIERDGDTSIVTAIIAMAKGLHLNLIAEGVETENQLAFLRRMECDEIQGYLLSEPLTAQAATTMLIENITPLAMFAGR</sequence>
<dbReference type="AlphaFoldDB" id="A0A401JCI5"/>
<dbReference type="InterPro" id="IPR001633">
    <property type="entry name" value="EAL_dom"/>
</dbReference>
<dbReference type="SMART" id="SM00448">
    <property type="entry name" value="REC"/>
    <property type="match status" value="1"/>
</dbReference>
<dbReference type="FunFam" id="3.20.20.450:FF:000001">
    <property type="entry name" value="Cyclic di-GMP phosphodiesterase yahA"/>
    <property type="match status" value="1"/>
</dbReference>
<evidence type="ECO:0000259" key="6">
    <source>
        <dbReference type="PROSITE" id="PS50883"/>
    </source>
</evidence>
<protein>
    <submittedName>
        <fullName evidence="8">Diguanylate cyclase/phosphodiesterase</fullName>
    </submittedName>
</protein>
<evidence type="ECO:0000313" key="9">
    <source>
        <dbReference type="Proteomes" id="UP000286806"/>
    </source>
</evidence>
<dbReference type="NCBIfam" id="TIGR00229">
    <property type="entry name" value="sensory_box"/>
    <property type="match status" value="1"/>
</dbReference>
<comment type="caution">
    <text evidence="8">The sequence shown here is derived from an EMBL/GenBank/DDBJ whole genome shotgun (WGS) entry which is preliminary data.</text>
</comment>
<dbReference type="InterPro" id="IPR035919">
    <property type="entry name" value="EAL_sf"/>
</dbReference>
<dbReference type="PROSITE" id="PS50887">
    <property type="entry name" value="GGDEF"/>
    <property type="match status" value="1"/>
</dbReference>
<evidence type="ECO:0000259" key="5">
    <source>
        <dbReference type="PROSITE" id="PS50113"/>
    </source>
</evidence>
<dbReference type="PANTHER" id="PTHR44757:SF2">
    <property type="entry name" value="BIOFILM ARCHITECTURE MAINTENANCE PROTEIN MBAA"/>
    <property type="match status" value="1"/>
</dbReference>
<dbReference type="Proteomes" id="UP000286806">
    <property type="component" value="Unassembled WGS sequence"/>
</dbReference>
<dbReference type="CDD" id="cd00130">
    <property type="entry name" value="PAS"/>
    <property type="match status" value="1"/>
</dbReference>
<dbReference type="PROSITE" id="PS50110">
    <property type="entry name" value="RESPONSE_REGULATORY"/>
    <property type="match status" value="1"/>
</dbReference>
<feature type="domain" description="Response regulatory" evidence="3">
    <location>
        <begin position="22"/>
        <end position="136"/>
    </location>
</feature>
<evidence type="ECO:0000256" key="1">
    <source>
        <dbReference type="ARBA" id="ARBA00051114"/>
    </source>
</evidence>
<evidence type="ECO:0000256" key="2">
    <source>
        <dbReference type="PROSITE-ProRule" id="PRU00169"/>
    </source>
</evidence>
<feature type="domain" description="EAL" evidence="6">
    <location>
        <begin position="468"/>
        <end position="721"/>
    </location>
</feature>
<feature type="domain" description="GGDEF" evidence="7">
    <location>
        <begin position="326"/>
        <end position="459"/>
    </location>
</feature>
<gene>
    <name evidence="8" type="ORF">SFMTTN_1083</name>
</gene>
<dbReference type="Gene3D" id="3.30.450.20">
    <property type="entry name" value="PAS domain"/>
    <property type="match status" value="1"/>
</dbReference>
<dbReference type="SUPFAM" id="SSF141868">
    <property type="entry name" value="EAL domain-like"/>
    <property type="match status" value="1"/>
</dbReference>
<dbReference type="PROSITE" id="PS50112">
    <property type="entry name" value="PAS"/>
    <property type="match status" value="1"/>
</dbReference>
<dbReference type="FunFam" id="3.30.70.270:FF:000001">
    <property type="entry name" value="Diguanylate cyclase domain protein"/>
    <property type="match status" value="1"/>
</dbReference>
<dbReference type="Gene3D" id="3.40.50.2300">
    <property type="match status" value="1"/>
</dbReference>
<dbReference type="SUPFAM" id="SSF55785">
    <property type="entry name" value="PYP-like sensor domain (PAS domain)"/>
    <property type="match status" value="1"/>
</dbReference>
<proteinExistence type="predicted"/>
<reference evidence="8 9" key="1">
    <citation type="journal article" date="2019" name="Front. Microbiol.">
        <title>Genomes of Neutrophilic Sulfur-Oxidizing Chemolithoautotrophs Representing 9 Proteobacterial Species From 8 Genera.</title>
        <authorList>
            <person name="Watanabe T."/>
            <person name="Kojima H."/>
            <person name="Umezawa K."/>
            <person name="Hori C."/>
            <person name="Takasuka T.E."/>
            <person name="Kato Y."/>
            <person name="Fukui M."/>
        </authorList>
    </citation>
    <scope>NUCLEOTIDE SEQUENCE [LARGE SCALE GENOMIC DNA]</scope>
    <source>
        <strain evidence="8 9">TTN</strain>
    </source>
</reference>
<dbReference type="GO" id="GO:0006355">
    <property type="term" value="P:regulation of DNA-templated transcription"/>
    <property type="evidence" value="ECO:0007669"/>
    <property type="project" value="InterPro"/>
</dbReference>
<feature type="domain" description="PAC" evidence="5">
    <location>
        <begin position="229"/>
        <end position="294"/>
    </location>
</feature>
<dbReference type="Pfam" id="PF00989">
    <property type="entry name" value="PAS"/>
    <property type="match status" value="1"/>
</dbReference>
<keyword evidence="9" id="KW-1185">Reference proteome</keyword>
<evidence type="ECO:0000259" key="3">
    <source>
        <dbReference type="PROSITE" id="PS50110"/>
    </source>
</evidence>
<dbReference type="InterPro" id="IPR043128">
    <property type="entry name" value="Rev_trsase/Diguanyl_cyclase"/>
</dbReference>
<dbReference type="Pfam" id="PF00072">
    <property type="entry name" value="Response_reg"/>
    <property type="match status" value="1"/>
</dbReference>
<dbReference type="InterPro" id="IPR029787">
    <property type="entry name" value="Nucleotide_cyclase"/>
</dbReference>
<dbReference type="InterPro" id="IPR052155">
    <property type="entry name" value="Biofilm_reg_signaling"/>
</dbReference>
<dbReference type="NCBIfam" id="TIGR00254">
    <property type="entry name" value="GGDEF"/>
    <property type="match status" value="1"/>
</dbReference>
<dbReference type="GO" id="GO:0000160">
    <property type="term" value="P:phosphorelay signal transduction system"/>
    <property type="evidence" value="ECO:0007669"/>
    <property type="project" value="InterPro"/>
</dbReference>
<dbReference type="GO" id="GO:0071732">
    <property type="term" value="P:cellular response to nitric oxide"/>
    <property type="evidence" value="ECO:0007669"/>
    <property type="project" value="UniProtKB-ARBA"/>
</dbReference>
<accession>A0A401JCI5</accession>
<dbReference type="PROSITE" id="PS50883">
    <property type="entry name" value="EAL"/>
    <property type="match status" value="1"/>
</dbReference>
<dbReference type="InterPro" id="IPR000014">
    <property type="entry name" value="PAS"/>
</dbReference>
<dbReference type="Gene3D" id="3.20.20.450">
    <property type="entry name" value="EAL domain"/>
    <property type="match status" value="1"/>
</dbReference>
<comment type="catalytic activity">
    <reaction evidence="1">
        <text>3',3'-c-di-GMP + H2O = 5'-phosphoguanylyl(3'-&gt;5')guanosine + H(+)</text>
        <dbReference type="Rhea" id="RHEA:24902"/>
        <dbReference type="ChEBI" id="CHEBI:15377"/>
        <dbReference type="ChEBI" id="CHEBI:15378"/>
        <dbReference type="ChEBI" id="CHEBI:58754"/>
        <dbReference type="ChEBI" id="CHEBI:58805"/>
        <dbReference type="EC" id="3.1.4.52"/>
    </reaction>
    <physiologicalReaction direction="left-to-right" evidence="1">
        <dbReference type="Rhea" id="RHEA:24903"/>
    </physiologicalReaction>
</comment>
<dbReference type="CDD" id="cd01948">
    <property type="entry name" value="EAL"/>
    <property type="match status" value="1"/>
</dbReference>
<dbReference type="InterPro" id="IPR000700">
    <property type="entry name" value="PAS-assoc_C"/>
</dbReference>
<dbReference type="EMBL" id="BGOW01000008">
    <property type="protein sequence ID" value="GBL45276.1"/>
    <property type="molecule type" value="Genomic_DNA"/>
</dbReference>
<dbReference type="SMART" id="SM00091">
    <property type="entry name" value="PAS"/>
    <property type="match status" value="1"/>
</dbReference>
<keyword evidence="2" id="KW-0597">Phosphoprotein</keyword>
<dbReference type="PANTHER" id="PTHR44757">
    <property type="entry name" value="DIGUANYLATE CYCLASE DGCP"/>
    <property type="match status" value="1"/>
</dbReference>
<dbReference type="InterPro" id="IPR035965">
    <property type="entry name" value="PAS-like_dom_sf"/>
</dbReference>
<feature type="modified residue" description="4-aspartylphosphate" evidence="2">
    <location>
        <position position="71"/>
    </location>
</feature>
<dbReference type="RefSeq" id="WP_124704105.1">
    <property type="nucleotide sequence ID" value="NZ_BGOW01000008.1"/>
</dbReference>
<dbReference type="InterPro" id="IPR001789">
    <property type="entry name" value="Sig_transdc_resp-reg_receiver"/>
</dbReference>
<evidence type="ECO:0000259" key="4">
    <source>
        <dbReference type="PROSITE" id="PS50112"/>
    </source>
</evidence>
<dbReference type="InterPro" id="IPR013767">
    <property type="entry name" value="PAS_fold"/>
</dbReference>
<name>A0A401JCI5_9PROT</name>
<organism evidence="8 9">
    <name type="scientific">Sulfuriferula multivorans</name>
    <dbReference type="NCBI Taxonomy" id="1559896"/>
    <lineage>
        <taxon>Bacteria</taxon>
        <taxon>Pseudomonadati</taxon>
        <taxon>Pseudomonadota</taxon>
        <taxon>Betaproteobacteria</taxon>
        <taxon>Nitrosomonadales</taxon>
        <taxon>Sulfuricellaceae</taxon>
        <taxon>Sulfuriferula</taxon>
    </lineage>
</organism>
<dbReference type="SMART" id="SM00267">
    <property type="entry name" value="GGDEF"/>
    <property type="match status" value="1"/>
</dbReference>
<dbReference type="Gene3D" id="3.30.70.270">
    <property type="match status" value="1"/>
</dbReference>
<dbReference type="Pfam" id="PF00990">
    <property type="entry name" value="GGDEF"/>
    <property type="match status" value="1"/>
</dbReference>